<dbReference type="SMART" id="SM00862">
    <property type="entry name" value="Trans_reg_C"/>
    <property type="match status" value="1"/>
</dbReference>
<dbReference type="GO" id="GO:0006355">
    <property type="term" value="P:regulation of DNA-templated transcription"/>
    <property type="evidence" value="ECO:0007669"/>
    <property type="project" value="InterPro"/>
</dbReference>
<dbReference type="Pfam" id="PF00486">
    <property type="entry name" value="Trans_reg_C"/>
    <property type="match status" value="1"/>
</dbReference>
<dbReference type="AlphaFoldDB" id="A0A845V9D0"/>
<dbReference type="InterPro" id="IPR036388">
    <property type="entry name" value="WH-like_DNA-bd_sf"/>
</dbReference>
<dbReference type="GO" id="GO:0000160">
    <property type="term" value="P:phosphorelay signal transduction system"/>
    <property type="evidence" value="ECO:0007669"/>
    <property type="project" value="InterPro"/>
</dbReference>
<evidence type="ECO:0000259" key="4">
    <source>
        <dbReference type="PROSITE" id="PS51755"/>
    </source>
</evidence>
<dbReference type="RefSeq" id="WP_164211917.1">
    <property type="nucleotide sequence ID" value="NZ_JAAGSC010000043.1"/>
</dbReference>
<dbReference type="PANTHER" id="PTHR47691">
    <property type="entry name" value="REGULATOR-RELATED"/>
    <property type="match status" value="1"/>
</dbReference>
<comment type="caution">
    <text evidence="5">The sequence shown here is derived from an EMBL/GenBank/DDBJ whole genome shotgun (WGS) entry which is preliminary data.</text>
</comment>
<evidence type="ECO:0000256" key="1">
    <source>
        <dbReference type="ARBA" id="ARBA00023125"/>
    </source>
</evidence>
<dbReference type="PROSITE" id="PS51755">
    <property type="entry name" value="OMPR_PHOB"/>
    <property type="match status" value="1"/>
</dbReference>
<evidence type="ECO:0000313" key="6">
    <source>
        <dbReference type="Proteomes" id="UP000484885"/>
    </source>
</evidence>
<dbReference type="Gene3D" id="1.10.10.10">
    <property type="entry name" value="Winged helix-like DNA-binding domain superfamily/Winged helix DNA-binding domain"/>
    <property type="match status" value="1"/>
</dbReference>
<dbReference type="GO" id="GO:0003677">
    <property type="term" value="F:DNA binding"/>
    <property type="evidence" value="ECO:0007669"/>
    <property type="project" value="UniProtKB-UniRule"/>
</dbReference>
<accession>A0A845V9D0</accession>
<dbReference type="SUPFAM" id="SSF46894">
    <property type="entry name" value="C-terminal effector domain of the bipartite response regulators"/>
    <property type="match status" value="1"/>
</dbReference>
<dbReference type="EMBL" id="JAAGSC010000043">
    <property type="protein sequence ID" value="NDY96525.1"/>
    <property type="molecule type" value="Genomic_DNA"/>
</dbReference>
<keyword evidence="6" id="KW-1185">Reference proteome</keyword>
<dbReference type="SUPFAM" id="SSF48452">
    <property type="entry name" value="TPR-like"/>
    <property type="match status" value="2"/>
</dbReference>
<dbReference type="Gene3D" id="3.40.50.10070">
    <property type="entry name" value="TolB, N-terminal domain"/>
    <property type="match status" value="1"/>
</dbReference>
<reference evidence="5 6" key="1">
    <citation type="submission" date="2020-02" db="EMBL/GenBank/DDBJ databases">
        <authorList>
            <person name="Zhang X.-Y."/>
        </authorList>
    </citation>
    <scope>NUCLEOTIDE SEQUENCE [LARGE SCALE GENOMIC DNA]</scope>
    <source>
        <strain evidence="5 6">C33</strain>
    </source>
</reference>
<dbReference type="PANTHER" id="PTHR47691:SF3">
    <property type="entry name" value="HTH-TYPE TRANSCRIPTIONAL REGULATOR RV0890C-RELATED"/>
    <property type="match status" value="1"/>
</dbReference>
<feature type="DNA-binding region" description="OmpR/PhoB-type" evidence="2">
    <location>
        <begin position="4"/>
        <end position="102"/>
    </location>
</feature>
<keyword evidence="3" id="KW-0812">Transmembrane</keyword>
<keyword evidence="3" id="KW-1133">Transmembrane helix</keyword>
<evidence type="ECO:0000313" key="5">
    <source>
        <dbReference type="EMBL" id="NDY96525.1"/>
    </source>
</evidence>
<evidence type="ECO:0000256" key="2">
    <source>
        <dbReference type="PROSITE-ProRule" id="PRU01091"/>
    </source>
</evidence>
<keyword evidence="1 2" id="KW-0238">DNA-binding</keyword>
<feature type="transmembrane region" description="Helical" evidence="3">
    <location>
        <begin position="137"/>
        <end position="156"/>
    </location>
</feature>
<organism evidence="5 6">
    <name type="scientific">Wenzhouxiangella limi</name>
    <dbReference type="NCBI Taxonomy" id="2707351"/>
    <lineage>
        <taxon>Bacteria</taxon>
        <taxon>Pseudomonadati</taxon>
        <taxon>Pseudomonadota</taxon>
        <taxon>Gammaproteobacteria</taxon>
        <taxon>Chromatiales</taxon>
        <taxon>Wenzhouxiangellaceae</taxon>
        <taxon>Wenzhouxiangella</taxon>
    </lineage>
</organism>
<sequence>MDLRAGFHLAEWTVHPEQNRLSGSGGDVHLTSRAMDVLVHLAEHAGAVVSREDFSRSVWGETVVGDDAVTWCISELRRQLGDQASSPRFIKTIPKRGYRLVAPVRALDENAPNAGAGRAEPRPVASDRSGWAVKPRWLLALLALAGLAVVGGWLWLGHRQPAAQPDQSIAVLPFYNFSTKLHNPFSEGIHHDLLTRLSNVADLRVISSTSVRQYRDSDQPIPEIARELNVAWVMEGAIQQVGDEIQVNAQLIDAASDTHAWARTYRRELTAENLFAIQADIVDDIASAMQAHLSPDEADRVVRVPTENLEAYALMIRGATLLGRRTELAMRRAAELFRQAIDQDRDYPDAWAELADAQTLLVYYGHEDAEQTLPRARANAMTALELEPDLPRAHMVLGVVHMILDHNGPAALEALGRAHALSSDHIGWLAWMQAVAGNLDEGLALTQQQVQRAPASPAVNMSLAFLTLADGQPGPALDYARKARQLSPGYALAWLLEGQALLFEGRHREAITAMETALDHVSEDSIPEYRAWLAAAHAQAGETQRARQLTETIAASDAGYALGIARLGLGELDAALDALGRNGWNDNQTIVLRYHPFLDPLRDDERFAAIIRRLDRHWRLAEG</sequence>
<feature type="domain" description="OmpR/PhoB-type" evidence="4">
    <location>
        <begin position="4"/>
        <end position="102"/>
    </location>
</feature>
<dbReference type="Gene3D" id="1.25.40.10">
    <property type="entry name" value="Tetratricopeptide repeat domain"/>
    <property type="match status" value="2"/>
</dbReference>
<keyword evidence="3" id="KW-0472">Membrane</keyword>
<dbReference type="InterPro" id="IPR001867">
    <property type="entry name" value="OmpR/PhoB-type_DNA-bd"/>
</dbReference>
<proteinExistence type="predicted"/>
<dbReference type="InterPro" id="IPR011990">
    <property type="entry name" value="TPR-like_helical_dom_sf"/>
</dbReference>
<name>A0A845V9D0_9GAMM</name>
<evidence type="ECO:0000256" key="3">
    <source>
        <dbReference type="SAM" id="Phobius"/>
    </source>
</evidence>
<protein>
    <submittedName>
        <fullName evidence="5">Tetratricopeptide repeat protein</fullName>
    </submittedName>
</protein>
<dbReference type="CDD" id="cd00383">
    <property type="entry name" value="trans_reg_C"/>
    <property type="match status" value="1"/>
</dbReference>
<gene>
    <name evidence="5" type="ORF">G3I74_12360</name>
</gene>
<dbReference type="Proteomes" id="UP000484885">
    <property type="component" value="Unassembled WGS sequence"/>
</dbReference>
<dbReference type="InterPro" id="IPR016032">
    <property type="entry name" value="Sig_transdc_resp-reg_C-effctor"/>
</dbReference>